<proteinExistence type="predicted"/>
<sequence>MRNIQNNDNEDNNNASSSSKSSRSQNQSTLLKLFNFYSIITNKIFYKGNVTFEDKTDNASISHIATNILDILPEDNIGNNDDSQQNDNYSISSNKHNNYEEFQSANSLIAISSNEYEEEFQLGILEKQRNHEVSQIPAKFGRINNILEICNWLDSACIWDEKIKCLFLRAKFPLATCIDKFVRKIFGLNQTVLGHVKNYKEIQERQGVTLLTNKNINNYINEKVTMDVLHRFIGGTNQSELKRYDAVKKLVQLIRGIFKIYWQSKNIDQVKNLNNLTKNKHVPSRSSLDIASKLNLN</sequence>
<organism evidence="2 3">
    <name type="scientific">Gigaspora margarita</name>
    <dbReference type="NCBI Taxonomy" id="4874"/>
    <lineage>
        <taxon>Eukaryota</taxon>
        <taxon>Fungi</taxon>
        <taxon>Fungi incertae sedis</taxon>
        <taxon>Mucoromycota</taxon>
        <taxon>Glomeromycotina</taxon>
        <taxon>Glomeromycetes</taxon>
        <taxon>Diversisporales</taxon>
        <taxon>Gigasporaceae</taxon>
        <taxon>Gigaspora</taxon>
    </lineage>
</organism>
<dbReference type="OrthoDB" id="2409414at2759"/>
<feature type="region of interest" description="Disordered" evidence="1">
    <location>
        <begin position="1"/>
        <end position="24"/>
    </location>
</feature>
<dbReference type="EMBL" id="WTPW01001317">
    <property type="protein sequence ID" value="KAF0442913.1"/>
    <property type="molecule type" value="Genomic_DNA"/>
</dbReference>
<gene>
    <name evidence="2" type="ORF">F8M41_003610</name>
</gene>
<dbReference type="AlphaFoldDB" id="A0A8H3XBS9"/>
<comment type="caution">
    <text evidence="2">The sequence shown here is derived from an EMBL/GenBank/DDBJ whole genome shotgun (WGS) entry which is preliminary data.</text>
</comment>
<keyword evidence="3" id="KW-1185">Reference proteome</keyword>
<dbReference type="Proteomes" id="UP000439903">
    <property type="component" value="Unassembled WGS sequence"/>
</dbReference>
<evidence type="ECO:0000313" key="3">
    <source>
        <dbReference type="Proteomes" id="UP000439903"/>
    </source>
</evidence>
<protein>
    <submittedName>
        <fullName evidence="2">Uncharacterized protein</fullName>
    </submittedName>
</protein>
<reference evidence="2 3" key="1">
    <citation type="journal article" date="2019" name="Environ. Microbiol.">
        <title>At the nexus of three kingdoms: the genome of the mycorrhizal fungus Gigaspora margarita provides insights into plant, endobacterial and fungal interactions.</title>
        <authorList>
            <person name="Venice F."/>
            <person name="Ghignone S."/>
            <person name="Salvioli di Fossalunga A."/>
            <person name="Amselem J."/>
            <person name="Novero M."/>
            <person name="Xianan X."/>
            <person name="Sedzielewska Toro K."/>
            <person name="Morin E."/>
            <person name="Lipzen A."/>
            <person name="Grigoriev I.V."/>
            <person name="Henrissat B."/>
            <person name="Martin F.M."/>
            <person name="Bonfante P."/>
        </authorList>
    </citation>
    <scope>NUCLEOTIDE SEQUENCE [LARGE SCALE GENOMIC DNA]</scope>
    <source>
        <strain evidence="2 3">BEG34</strain>
    </source>
</reference>
<evidence type="ECO:0000313" key="2">
    <source>
        <dbReference type="EMBL" id="KAF0442913.1"/>
    </source>
</evidence>
<evidence type="ECO:0000256" key="1">
    <source>
        <dbReference type="SAM" id="MobiDB-lite"/>
    </source>
</evidence>
<accession>A0A8H3XBS9</accession>
<name>A0A8H3XBS9_GIGMA</name>